<proteinExistence type="predicted"/>
<protein>
    <recommendedName>
        <fullName evidence="1">DUF2231 domain-containing protein</fullName>
    </recommendedName>
</protein>
<dbReference type="AlphaFoldDB" id="A0A6J4SJX1"/>
<gene>
    <name evidence="2" type="ORF">AVDCRST_MAG39-1040</name>
</gene>
<dbReference type="Pfam" id="PF09990">
    <property type="entry name" value="DUF2231"/>
    <property type="match status" value="1"/>
</dbReference>
<name>A0A6J4SJX1_9SPHN</name>
<feature type="domain" description="DUF2231" evidence="1">
    <location>
        <begin position="8"/>
        <end position="140"/>
    </location>
</feature>
<evidence type="ECO:0000313" key="2">
    <source>
        <dbReference type="EMBL" id="CAA9494210.1"/>
    </source>
</evidence>
<accession>A0A6J4SJX1</accession>
<reference evidence="2" key="1">
    <citation type="submission" date="2020-02" db="EMBL/GenBank/DDBJ databases">
        <authorList>
            <person name="Meier V. D."/>
        </authorList>
    </citation>
    <scope>NUCLEOTIDE SEQUENCE</scope>
    <source>
        <strain evidence="2">AVDCRST_MAG39</strain>
    </source>
</reference>
<dbReference type="InterPro" id="IPR019251">
    <property type="entry name" value="DUF2231_TM"/>
</dbReference>
<evidence type="ECO:0000259" key="1">
    <source>
        <dbReference type="Pfam" id="PF09990"/>
    </source>
</evidence>
<sequence length="191" mass="19540">MSIRLQEIHPSVVHFPIALIPAALGLDAIGRATRKPGLMDAGRALMPVAAASAVVSAAAGVLAQGALRYPDETGRELLVTHRHVNAVVTAGTLALAALRWRRGEPSNSYLAAGAGILAALGYSASLGGKMVYEHGLGVKPAGGVIEERAPEIVPGQLGHAVKVAGADVAEATRQSVQALKDGEIAPETRVI</sequence>
<organism evidence="2">
    <name type="scientific">uncultured Sphingomonadaceae bacterium</name>
    <dbReference type="NCBI Taxonomy" id="169976"/>
    <lineage>
        <taxon>Bacteria</taxon>
        <taxon>Pseudomonadati</taxon>
        <taxon>Pseudomonadota</taxon>
        <taxon>Alphaproteobacteria</taxon>
        <taxon>Sphingomonadales</taxon>
        <taxon>Sphingomonadaceae</taxon>
        <taxon>environmental samples</taxon>
    </lineage>
</organism>
<dbReference type="EMBL" id="CADCVW010000039">
    <property type="protein sequence ID" value="CAA9494210.1"/>
    <property type="molecule type" value="Genomic_DNA"/>
</dbReference>